<keyword evidence="1" id="KW-0732">Signal</keyword>
<keyword evidence="3" id="KW-1185">Reference proteome</keyword>
<evidence type="ECO:0000256" key="1">
    <source>
        <dbReference type="SAM" id="SignalP"/>
    </source>
</evidence>
<name>A0ABX0IF26_9FLAO</name>
<reference evidence="2 3" key="1">
    <citation type="submission" date="2020-02" db="EMBL/GenBank/DDBJ databases">
        <authorList>
            <person name="Chen W.-M."/>
        </authorList>
    </citation>
    <scope>NUCLEOTIDE SEQUENCE [LARGE SCALE GENOMIC DNA]</scope>
    <source>
        <strain evidence="2 3">TWA-26</strain>
    </source>
</reference>
<accession>A0ABX0IF26</accession>
<dbReference type="RefSeq" id="WP_166236512.1">
    <property type="nucleotide sequence ID" value="NZ_JAAJBV010000004.1"/>
</dbReference>
<feature type="signal peptide" evidence="1">
    <location>
        <begin position="1"/>
        <end position="22"/>
    </location>
</feature>
<feature type="chain" id="PRO_5045224369" evidence="1">
    <location>
        <begin position="23"/>
        <end position="123"/>
    </location>
</feature>
<dbReference type="EMBL" id="JAAJBV010000004">
    <property type="protein sequence ID" value="NHM04469.1"/>
    <property type="molecule type" value="Genomic_DNA"/>
</dbReference>
<sequence length="123" mass="14535">MSKLKKFMFLFPLLILSMWAIGAVPNIKKETFSSDNKIAIKGNSEKEFSHFITTEVAENDFVITELEPEFEVELEWYNSEFTTCFVGFLNIQNQSKLFYKPYFSTKETIPLYDLFCNWKFHLS</sequence>
<dbReference type="Proteomes" id="UP000761423">
    <property type="component" value="Unassembled WGS sequence"/>
</dbReference>
<gene>
    <name evidence="2" type="ORF">G4L40_07090</name>
</gene>
<protein>
    <submittedName>
        <fullName evidence="2">Uncharacterized protein</fullName>
    </submittedName>
</protein>
<evidence type="ECO:0000313" key="3">
    <source>
        <dbReference type="Proteomes" id="UP000761423"/>
    </source>
</evidence>
<evidence type="ECO:0000313" key="2">
    <source>
        <dbReference type="EMBL" id="NHM04469.1"/>
    </source>
</evidence>
<comment type="caution">
    <text evidence="2">The sequence shown here is derived from an EMBL/GenBank/DDBJ whole genome shotgun (WGS) entry which is preliminary data.</text>
</comment>
<proteinExistence type="predicted"/>
<organism evidence="2 3">
    <name type="scientific">Flavobacterium celericrescens</name>
    <dbReference type="NCBI Taxonomy" id="2709780"/>
    <lineage>
        <taxon>Bacteria</taxon>
        <taxon>Pseudomonadati</taxon>
        <taxon>Bacteroidota</taxon>
        <taxon>Flavobacteriia</taxon>
        <taxon>Flavobacteriales</taxon>
        <taxon>Flavobacteriaceae</taxon>
        <taxon>Flavobacterium</taxon>
    </lineage>
</organism>